<keyword evidence="4 10" id="KW-0762">Sugar transport</keyword>
<feature type="transmembrane region" description="Helical" evidence="9">
    <location>
        <begin position="140"/>
        <end position="166"/>
    </location>
</feature>
<evidence type="ECO:0000256" key="1">
    <source>
        <dbReference type="ARBA" id="ARBA00004651"/>
    </source>
</evidence>
<dbReference type="Proteomes" id="UP000501168">
    <property type="component" value="Chromosome"/>
</dbReference>
<dbReference type="GO" id="GO:0009401">
    <property type="term" value="P:phosphoenolpyruvate-dependent sugar phosphotransferase system"/>
    <property type="evidence" value="ECO:0007669"/>
    <property type="project" value="UniProtKB-KW"/>
</dbReference>
<evidence type="ECO:0000256" key="6">
    <source>
        <dbReference type="ARBA" id="ARBA00022692"/>
    </source>
</evidence>
<reference evidence="10 11" key="1">
    <citation type="submission" date="2020-03" db="EMBL/GenBank/DDBJ databases">
        <title>Complete genome sequence of Orbus sp. IPMB12 (BCRC 80908).</title>
        <authorList>
            <person name="Lo W.-S."/>
            <person name="Chang T.-H."/>
            <person name="Kuo C.-H."/>
        </authorList>
    </citation>
    <scope>NUCLEOTIDE SEQUENCE [LARGE SCALE GENOMIC DNA]</scope>
    <source>
        <strain evidence="10 11">IPMB12</strain>
    </source>
</reference>
<feature type="transmembrane region" description="Helical" evidence="9">
    <location>
        <begin position="6"/>
        <end position="24"/>
    </location>
</feature>
<keyword evidence="8 9" id="KW-0472">Membrane</keyword>
<dbReference type="Pfam" id="PF03609">
    <property type="entry name" value="EII-Sor"/>
    <property type="match status" value="1"/>
</dbReference>
<gene>
    <name evidence="10" type="ORF">IPMB12_11195</name>
</gene>
<evidence type="ECO:0000256" key="7">
    <source>
        <dbReference type="ARBA" id="ARBA00022989"/>
    </source>
</evidence>
<dbReference type="RefSeq" id="WP_166917789.1">
    <property type="nucleotide sequence ID" value="NZ_CP050253.1"/>
</dbReference>
<keyword evidence="3" id="KW-1003">Cell membrane</keyword>
<keyword evidence="5" id="KW-0598">Phosphotransferase system</keyword>
<sequence length="277" mass="29365">MHVTFLQAIILAIWVALVMSRSLFGGATLTLRFSPMMTGLVVGIVFNNIESAMITTAAIQLIYMGVFSPGGQMPSEPAVATAIAVPVALLGNMTPAAAVAVAVPVGLLGSYLYQFRFFVNTFIMKKFVDSAAERGSASGLTFSIIILPIVASFIIYIPFMFAALYYGAPVIADVIKSNSSDMIFHILNVIGGGLAAVGIALTVYVIGKRSYIVFFLLAYFAAVVAKPLNVTMVTYAVIGAIIAFIFVLVKSETFNTVKDNLGSSNSVSSGSSEEDDY</sequence>
<feature type="transmembrane region" description="Helical" evidence="9">
    <location>
        <begin position="36"/>
        <end position="63"/>
    </location>
</feature>
<dbReference type="GO" id="GO:0005886">
    <property type="term" value="C:plasma membrane"/>
    <property type="evidence" value="ECO:0007669"/>
    <property type="project" value="UniProtKB-SubCell"/>
</dbReference>
<accession>A0A6G9IE30</accession>
<dbReference type="AlphaFoldDB" id="A0A6G9IE30"/>
<keyword evidence="6 9" id="KW-0812">Transmembrane</keyword>
<feature type="transmembrane region" description="Helical" evidence="9">
    <location>
        <begin position="186"/>
        <end position="206"/>
    </location>
</feature>
<evidence type="ECO:0000256" key="3">
    <source>
        <dbReference type="ARBA" id="ARBA00022475"/>
    </source>
</evidence>
<organism evidence="10 11">
    <name type="scientific">Zophobihabitans entericus</name>
    <dbReference type="NCBI Taxonomy" id="1635327"/>
    <lineage>
        <taxon>Bacteria</taxon>
        <taxon>Pseudomonadati</taxon>
        <taxon>Pseudomonadota</taxon>
        <taxon>Gammaproteobacteria</taxon>
        <taxon>Orbales</taxon>
        <taxon>Orbaceae</taxon>
        <taxon>Zophobihabitans</taxon>
    </lineage>
</organism>
<evidence type="ECO:0000256" key="2">
    <source>
        <dbReference type="ARBA" id="ARBA00022448"/>
    </source>
</evidence>
<evidence type="ECO:0000313" key="11">
    <source>
        <dbReference type="Proteomes" id="UP000501168"/>
    </source>
</evidence>
<proteinExistence type="predicted"/>
<feature type="transmembrane region" description="Helical" evidence="9">
    <location>
        <begin position="96"/>
        <end position="119"/>
    </location>
</feature>
<name>A0A6G9IE30_9GAMM</name>
<feature type="transmembrane region" description="Helical" evidence="9">
    <location>
        <begin position="211"/>
        <end position="226"/>
    </location>
</feature>
<evidence type="ECO:0000256" key="4">
    <source>
        <dbReference type="ARBA" id="ARBA00022597"/>
    </source>
</evidence>
<comment type="subcellular location">
    <subcellularLocation>
        <location evidence="1">Cell membrane</location>
        <topology evidence="1">Multi-pass membrane protein</topology>
    </subcellularLocation>
</comment>
<dbReference type="PROSITE" id="PS51106">
    <property type="entry name" value="PTS_EIIC_TYPE_4"/>
    <property type="match status" value="1"/>
</dbReference>
<dbReference type="InParanoid" id="A0A6G9IE30"/>
<keyword evidence="11" id="KW-1185">Reference proteome</keyword>
<feature type="transmembrane region" description="Helical" evidence="9">
    <location>
        <begin position="232"/>
        <end position="249"/>
    </location>
</feature>
<evidence type="ECO:0000256" key="8">
    <source>
        <dbReference type="ARBA" id="ARBA00023136"/>
    </source>
</evidence>
<protein>
    <submittedName>
        <fullName evidence="10">PTS sugar transporter subunit IIC</fullName>
    </submittedName>
</protein>
<dbReference type="KEGG" id="orb:IPMB12_11195"/>
<keyword evidence="2" id="KW-0813">Transport</keyword>
<evidence type="ECO:0000313" key="10">
    <source>
        <dbReference type="EMBL" id="QIQ22493.1"/>
    </source>
</evidence>
<evidence type="ECO:0000256" key="9">
    <source>
        <dbReference type="SAM" id="Phobius"/>
    </source>
</evidence>
<dbReference type="InterPro" id="IPR004700">
    <property type="entry name" value="PTS_IIC_man"/>
</dbReference>
<dbReference type="EMBL" id="CP050253">
    <property type="protein sequence ID" value="QIQ22493.1"/>
    <property type="molecule type" value="Genomic_DNA"/>
</dbReference>
<keyword evidence="7 9" id="KW-1133">Transmembrane helix</keyword>
<evidence type="ECO:0000256" key="5">
    <source>
        <dbReference type="ARBA" id="ARBA00022683"/>
    </source>
</evidence>